<dbReference type="Proteomes" id="UP001156706">
    <property type="component" value="Unassembled WGS sequence"/>
</dbReference>
<reference evidence="2" key="1">
    <citation type="journal article" date="2019" name="Int. J. Syst. Evol. Microbiol.">
        <title>The Global Catalogue of Microorganisms (GCM) 10K type strain sequencing project: providing services to taxonomists for standard genome sequencing and annotation.</title>
        <authorList>
            <consortium name="The Broad Institute Genomics Platform"/>
            <consortium name="The Broad Institute Genome Sequencing Center for Infectious Disease"/>
            <person name="Wu L."/>
            <person name="Ma J."/>
        </authorList>
    </citation>
    <scope>NUCLEOTIDE SEQUENCE [LARGE SCALE GENOMIC DNA]</scope>
    <source>
        <strain evidence="2">NBRC 110044</strain>
    </source>
</reference>
<proteinExistence type="predicted"/>
<sequence length="63" mass="7241">MITIIIQCMNSSTLTLGKTASQTPRLRLELRSLMQGRQEIEISHQGEVYRLRLTRNGKLILTK</sequence>
<gene>
    <name evidence="1" type="ORF">GCM10007907_33080</name>
</gene>
<evidence type="ECO:0000313" key="2">
    <source>
        <dbReference type="Proteomes" id="UP001156706"/>
    </source>
</evidence>
<keyword evidence="2" id="KW-1185">Reference proteome</keyword>
<evidence type="ECO:0008006" key="3">
    <source>
        <dbReference type="Google" id="ProtNLM"/>
    </source>
</evidence>
<accession>A0ABQ5YJ90</accession>
<evidence type="ECO:0000313" key="1">
    <source>
        <dbReference type="EMBL" id="GLR14518.1"/>
    </source>
</evidence>
<organism evidence="1 2">
    <name type="scientific">Chitinimonas prasina</name>
    <dbReference type="NCBI Taxonomy" id="1434937"/>
    <lineage>
        <taxon>Bacteria</taxon>
        <taxon>Pseudomonadati</taxon>
        <taxon>Pseudomonadota</taxon>
        <taxon>Betaproteobacteria</taxon>
        <taxon>Neisseriales</taxon>
        <taxon>Chitinibacteraceae</taxon>
        <taxon>Chitinimonas</taxon>
    </lineage>
</organism>
<dbReference type="Pfam" id="PF10636">
    <property type="entry name" value="hemP"/>
    <property type="match status" value="1"/>
</dbReference>
<protein>
    <recommendedName>
        <fullName evidence="3">Hemin uptake protein HemP</fullName>
    </recommendedName>
</protein>
<dbReference type="EMBL" id="BSOG01000004">
    <property type="protein sequence ID" value="GLR14518.1"/>
    <property type="molecule type" value="Genomic_DNA"/>
</dbReference>
<dbReference type="Gene3D" id="2.10.70.10">
    <property type="entry name" value="Complement Module, domain 1"/>
    <property type="match status" value="1"/>
</dbReference>
<dbReference type="InterPro" id="IPR019600">
    <property type="entry name" value="Hemin_uptake_protein_HemP"/>
</dbReference>
<comment type="caution">
    <text evidence="1">The sequence shown here is derived from an EMBL/GenBank/DDBJ whole genome shotgun (WGS) entry which is preliminary data.</text>
</comment>
<name>A0ABQ5YJ90_9NEIS</name>